<organism evidence="2 3">
    <name type="scientific">Pseudomonas corrugata</name>
    <dbReference type="NCBI Taxonomy" id="47879"/>
    <lineage>
        <taxon>Bacteria</taxon>
        <taxon>Pseudomonadati</taxon>
        <taxon>Pseudomonadota</taxon>
        <taxon>Gammaproteobacteria</taxon>
        <taxon>Pseudomonadales</taxon>
        <taxon>Pseudomonadaceae</taxon>
        <taxon>Pseudomonas</taxon>
    </lineage>
</organism>
<accession>A0A3M3EXW4</accession>
<dbReference type="GO" id="GO:0004364">
    <property type="term" value="F:glutathione transferase activity"/>
    <property type="evidence" value="ECO:0007669"/>
    <property type="project" value="TreeGrafter"/>
</dbReference>
<dbReference type="CDD" id="cd00570">
    <property type="entry name" value="GST_N_family"/>
    <property type="match status" value="1"/>
</dbReference>
<evidence type="ECO:0000313" key="3">
    <source>
        <dbReference type="Proteomes" id="UP000270661"/>
    </source>
</evidence>
<dbReference type="Gene3D" id="1.20.1050.10">
    <property type="match status" value="1"/>
</dbReference>
<dbReference type="Pfam" id="PF13417">
    <property type="entry name" value="GST_N_3"/>
    <property type="match status" value="1"/>
</dbReference>
<dbReference type="AlphaFoldDB" id="A0A3M3EXW4"/>
<evidence type="ECO:0000313" key="2">
    <source>
        <dbReference type="EMBL" id="RMM54445.1"/>
    </source>
</evidence>
<evidence type="ECO:0000259" key="1">
    <source>
        <dbReference type="PROSITE" id="PS50404"/>
    </source>
</evidence>
<dbReference type="EMBL" id="RBOJ01000019">
    <property type="protein sequence ID" value="RMM54445.1"/>
    <property type="molecule type" value="Genomic_DNA"/>
</dbReference>
<dbReference type="STRING" id="47879.AXG94_10670"/>
<dbReference type="GO" id="GO:0006559">
    <property type="term" value="P:L-phenylalanine catabolic process"/>
    <property type="evidence" value="ECO:0007669"/>
    <property type="project" value="TreeGrafter"/>
</dbReference>
<name>A0A3M3EXW4_9PSED</name>
<dbReference type="Gene3D" id="3.40.30.10">
    <property type="entry name" value="Glutaredoxin"/>
    <property type="match status" value="1"/>
</dbReference>
<dbReference type="GO" id="GO:0016034">
    <property type="term" value="F:maleylacetoacetate isomerase activity"/>
    <property type="evidence" value="ECO:0007669"/>
    <property type="project" value="TreeGrafter"/>
</dbReference>
<keyword evidence="3" id="KW-1185">Reference proteome</keyword>
<comment type="caution">
    <text evidence="2">The sequence shown here is derived from an EMBL/GenBank/DDBJ whole genome shotgun (WGS) entry which is preliminary data.</text>
</comment>
<dbReference type="Proteomes" id="UP000270661">
    <property type="component" value="Unassembled WGS sequence"/>
</dbReference>
<dbReference type="CDD" id="cd03205">
    <property type="entry name" value="GST_C_6"/>
    <property type="match status" value="1"/>
</dbReference>
<dbReference type="InterPro" id="IPR036249">
    <property type="entry name" value="Thioredoxin-like_sf"/>
</dbReference>
<reference evidence="2 3" key="1">
    <citation type="submission" date="2018-08" db="EMBL/GenBank/DDBJ databases">
        <title>Recombination of ecologically and evolutionarily significant loci maintains genetic cohesion in the Pseudomonas syringae species complex.</title>
        <authorList>
            <person name="Dillon M."/>
            <person name="Thakur S."/>
            <person name="Almeida R.N.D."/>
            <person name="Weir B.S."/>
            <person name="Guttman D.S."/>
        </authorList>
    </citation>
    <scope>NUCLEOTIDE SEQUENCE [LARGE SCALE GENOMIC DNA]</scope>
    <source>
        <strain evidence="2 3">NCPPB2445</strain>
    </source>
</reference>
<dbReference type="PROSITE" id="PS50404">
    <property type="entry name" value="GST_NTER"/>
    <property type="match status" value="1"/>
</dbReference>
<sequence>MEELPMKLIGMLDSPYVRRVAISLDLMGVSFEHVALSVFGSFEAFRAINPVVKAPSLVLDDGNVLMDSTLIIDYFEAQACADKKLMPQQAMPLVASLQVLGLALAACEKTVQIVYERQLRPEEKRHQPWLDRVVGQLLAACREWETRLACMQPAMRDRPDQAAITSAVAWSFIQLMIADVVRADDFPELHAHAARLEETKLFKRYPQA</sequence>
<protein>
    <recommendedName>
        <fullName evidence="1">GST N-terminal domain-containing protein</fullName>
    </recommendedName>
</protein>
<dbReference type="GO" id="GO:0006749">
    <property type="term" value="P:glutathione metabolic process"/>
    <property type="evidence" value="ECO:0007669"/>
    <property type="project" value="TreeGrafter"/>
</dbReference>
<dbReference type="SUPFAM" id="SSF52833">
    <property type="entry name" value="Thioredoxin-like"/>
    <property type="match status" value="1"/>
</dbReference>
<dbReference type="PANTHER" id="PTHR42673:SF21">
    <property type="entry name" value="GLUTATHIONE S-TRANSFERASE YFCF"/>
    <property type="match status" value="1"/>
</dbReference>
<proteinExistence type="predicted"/>
<dbReference type="PANTHER" id="PTHR42673">
    <property type="entry name" value="MALEYLACETOACETATE ISOMERASE"/>
    <property type="match status" value="1"/>
</dbReference>
<gene>
    <name evidence="2" type="ORF">ALQ77_02732</name>
</gene>
<feature type="domain" description="GST N-terminal" evidence="1">
    <location>
        <begin position="4"/>
        <end position="83"/>
    </location>
</feature>
<dbReference type="InterPro" id="IPR004045">
    <property type="entry name" value="Glutathione_S-Trfase_N"/>
</dbReference>